<keyword evidence="1" id="KW-0812">Transmembrane</keyword>
<feature type="domain" description="PX" evidence="2">
    <location>
        <begin position="24"/>
        <end position="106"/>
    </location>
</feature>
<gene>
    <name evidence="3" type="ORF">PSON_ATCC_30995.1.T0450069</name>
</gene>
<evidence type="ECO:0000256" key="1">
    <source>
        <dbReference type="SAM" id="Phobius"/>
    </source>
</evidence>
<keyword evidence="4" id="KW-1185">Reference proteome</keyword>
<accession>A0A8S1MUT1</accession>
<feature type="transmembrane region" description="Helical" evidence="1">
    <location>
        <begin position="6"/>
        <end position="23"/>
    </location>
</feature>
<keyword evidence="1" id="KW-0472">Membrane</keyword>
<dbReference type="Pfam" id="PF00787">
    <property type="entry name" value="PX"/>
    <property type="match status" value="1"/>
</dbReference>
<protein>
    <recommendedName>
        <fullName evidence="2">PX domain-containing protein</fullName>
    </recommendedName>
</protein>
<sequence>MLLYLSQLIQLISKILFIVILNFKQQQLRNKNISYFIYLRETYYKYMIAMESRNKKWQIYKRYSEIKLIHSKLIELFNDLPQFPKKQIFHLNRVRSSSKCKNLMII</sequence>
<reference evidence="3" key="1">
    <citation type="submission" date="2021-01" db="EMBL/GenBank/DDBJ databases">
        <authorList>
            <consortium name="Genoscope - CEA"/>
            <person name="William W."/>
        </authorList>
    </citation>
    <scope>NUCLEOTIDE SEQUENCE</scope>
</reference>
<keyword evidence="1" id="KW-1133">Transmembrane helix</keyword>
<proteinExistence type="predicted"/>
<dbReference type="Proteomes" id="UP000692954">
    <property type="component" value="Unassembled WGS sequence"/>
</dbReference>
<organism evidence="3 4">
    <name type="scientific">Paramecium sonneborni</name>
    <dbReference type="NCBI Taxonomy" id="65129"/>
    <lineage>
        <taxon>Eukaryota</taxon>
        <taxon>Sar</taxon>
        <taxon>Alveolata</taxon>
        <taxon>Ciliophora</taxon>
        <taxon>Intramacronucleata</taxon>
        <taxon>Oligohymenophorea</taxon>
        <taxon>Peniculida</taxon>
        <taxon>Parameciidae</taxon>
        <taxon>Paramecium</taxon>
    </lineage>
</organism>
<dbReference type="EMBL" id="CAJJDN010000045">
    <property type="protein sequence ID" value="CAD8083409.1"/>
    <property type="molecule type" value="Genomic_DNA"/>
</dbReference>
<evidence type="ECO:0000313" key="3">
    <source>
        <dbReference type="EMBL" id="CAD8083409.1"/>
    </source>
</evidence>
<dbReference type="GO" id="GO:0035091">
    <property type="term" value="F:phosphatidylinositol binding"/>
    <property type="evidence" value="ECO:0007669"/>
    <property type="project" value="InterPro"/>
</dbReference>
<dbReference type="CDD" id="cd06093">
    <property type="entry name" value="PX_domain"/>
    <property type="match status" value="1"/>
</dbReference>
<dbReference type="AlphaFoldDB" id="A0A8S1MUT1"/>
<dbReference type="OrthoDB" id="93876at2759"/>
<comment type="caution">
    <text evidence="3">The sequence shown here is derived from an EMBL/GenBank/DDBJ whole genome shotgun (WGS) entry which is preliminary data.</text>
</comment>
<dbReference type="PROSITE" id="PS50195">
    <property type="entry name" value="PX"/>
    <property type="match status" value="1"/>
</dbReference>
<name>A0A8S1MUT1_9CILI</name>
<dbReference type="InterPro" id="IPR001683">
    <property type="entry name" value="PX_dom"/>
</dbReference>
<evidence type="ECO:0000259" key="2">
    <source>
        <dbReference type="PROSITE" id="PS50195"/>
    </source>
</evidence>
<evidence type="ECO:0000313" key="4">
    <source>
        <dbReference type="Proteomes" id="UP000692954"/>
    </source>
</evidence>